<keyword evidence="4" id="KW-0862">Zinc</keyword>
<keyword evidence="2" id="KW-0677">Repeat</keyword>
<protein>
    <recommendedName>
        <fullName evidence="6">C2H2-type domain-containing protein</fullName>
    </recommendedName>
</protein>
<dbReference type="InterPro" id="IPR013087">
    <property type="entry name" value="Znf_C2H2_type"/>
</dbReference>
<accession>A0A1B6MTL3</accession>
<sequence length="982" mass="113642">MNMDGFILTTSEAEVVNVDSTYSTYGIKSPVSYNDNEETQTLDFGVSSSKSTPVVCHFFFPTTEEGANNLEKERNQQDPLASSEWANTLDSQLDQLTVDNELLVLENLPATATTSFSIIDPSDIVEIDNQQIKIEPEIEESDIKPTPAQLEEVTRKRKSECKSDDGHNEVFKKIKLDSNYDHSNIVLKKLVVNIGPKLPLPRCFQSKNFKLTPSETSFHQIKLEKSESDCKESDGLKSHMKGNLVVKIYRCSKCNHKCTNLASHESHVVSCIDFGSKDNLQLSGHLNTRPEFYSCKTCIFKFEHKANLISHQNSHPQGKGFYCHICKNSLPTIDELKDHYGELHKGLTKVMSCNMCDYYSLYVHHLKEHMVQHNTDKNLYCYKCRRNYEDSNNFNYDQHVIEMHNRVPIKRRSTPNRLSNLVKAEELSPLKNANEEKLLLLKSNFRSETYERNGVYFCNGCCYKFVNLENLRRHKEQHLNVSKPHKCASCGYESFSITNISSHWRHHSTKIKVSCNVCEKKFRNWNHMKEHAVNHVFDQLYCRKCRRNSEDIDSHKQHMRSVHNESSTKYSCSKCSFTHSSIGVFKRHMRKHIYNENVCNESPDCKTIEKFNTEQQTSCSSSVFLQEPSSSGQPKTMKKVNLKCSKCRIRFNSKIAFKKHNKIHKSQIVYTNNNNSKKSKEEMVKWMFKCSKCSFQCAQVKSLQKHNKLNHIDQKVPFICTICNFKSNLRSLYVQHVKSHSTKIYSCRYCEYSCKKVTLFEEHIVDHGLKCCPMCIYKNSRLSMLESHVAKHHKPGNNPFACNLCPYNSRHKSLLDSHYSRFHPKEHTLMNLNPQLNQSTKGNSNKAHACHICSYRASRLHDLKRHVIRHFGNRLKSNKKFRVKQLNHVLTQPKVKHEPCILNNVKSKRKILTSDVVSSDSYYSCSQCNYKKSTRKSVSKHLLNIHNIVGGIRNHMIVKVSDSIPDKKEKKANTMSKRVQAN</sequence>
<feature type="domain" description="C2H2-type" evidence="6">
    <location>
        <begin position="642"/>
        <end position="667"/>
    </location>
</feature>
<evidence type="ECO:0000256" key="1">
    <source>
        <dbReference type="ARBA" id="ARBA00022723"/>
    </source>
</evidence>
<feature type="domain" description="C2H2-type" evidence="6">
    <location>
        <begin position="513"/>
        <end position="540"/>
    </location>
</feature>
<feature type="domain" description="C2H2-type" evidence="6">
    <location>
        <begin position="688"/>
        <end position="716"/>
    </location>
</feature>
<organism evidence="7">
    <name type="scientific">Graphocephala atropunctata</name>
    <dbReference type="NCBI Taxonomy" id="36148"/>
    <lineage>
        <taxon>Eukaryota</taxon>
        <taxon>Metazoa</taxon>
        <taxon>Ecdysozoa</taxon>
        <taxon>Arthropoda</taxon>
        <taxon>Hexapoda</taxon>
        <taxon>Insecta</taxon>
        <taxon>Pterygota</taxon>
        <taxon>Neoptera</taxon>
        <taxon>Paraneoptera</taxon>
        <taxon>Hemiptera</taxon>
        <taxon>Auchenorrhyncha</taxon>
        <taxon>Membracoidea</taxon>
        <taxon>Cicadellidae</taxon>
        <taxon>Cicadellinae</taxon>
        <taxon>Cicadellini</taxon>
        <taxon>Graphocephala</taxon>
    </lineage>
</organism>
<evidence type="ECO:0000256" key="4">
    <source>
        <dbReference type="ARBA" id="ARBA00022833"/>
    </source>
</evidence>
<feature type="domain" description="C2H2-type" evidence="6">
    <location>
        <begin position="293"/>
        <end position="320"/>
    </location>
</feature>
<evidence type="ECO:0000259" key="6">
    <source>
        <dbReference type="PROSITE" id="PS50157"/>
    </source>
</evidence>
<dbReference type="Gene3D" id="3.30.160.60">
    <property type="entry name" value="Classic Zinc Finger"/>
    <property type="match status" value="5"/>
</dbReference>
<feature type="domain" description="C2H2-type" evidence="6">
    <location>
        <begin position="456"/>
        <end position="483"/>
    </location>
</feature>
<evidence type="ECO:0000256" key="5">
    <source>
        <dbReference type="PROSITE-ProRule" id="PRU00042"/>
    </source>
</evidence>
<name>A0A1B6MTL3_9HEMI</name>
<dbReference type="InterPro" id="IPR036236">
    <property type="entry name" value="Znf_C2H2_sf"/>
</dbReference>
<dbReference type="PROSITE" id="PS50157">
    <property type="entry name" value="ZINC_FINGER_C2H2_2"/>
    <property type="match status" value="5"/>
</dbReference>
<evidence type="ECO:0000256" key="3">
    <source>
        <dbReference type="ARBA" id="ARBA00022771"/>
    </source>
</evidence>
<reference evidence="7" key="1">
    <citation type="submission" date="2015-11" db="EMBL/GenBank/DDBJ databases">
        <title>De novo transcriptome assembly of four potential Pierce s Disease insect vectors from Arizona vineyards.</title>
        <authorList>
            <person name="Tassone E.E."/>
        </authorList>
    </citation>
    <scope>NUCLEOTIDE SEQUENCE</scope>
</reference>
<gene>
    <name evidence="7" type="ORF">g.17367</name>
</gene>
<feature type="non-terminal residue" evidence="7">
    <location>
        <position position="982"/>
    </location>
</feature>
<keyword evidence="3 5" id="KW-0863">Zinc-finger</keyword>
<dbReference type="EMBL" id="GEBQ01000703">
    <property type="protein sequence ID" value="JAT39274.1"/>
    <property type="molecule type" value="Transcribed_RNA"/>
</dbReference>
<dbReference type="AlphaFoldDB" id="A0A1B6MTL3"/>
<dbReference type="GO" id="GO:0008270">
    <property type="term" value="F:zinc ion binding"/>
    <property type="evidence" value="ECO:0007669"/>
    <property type="project" value="UniProtKB-KW"/>
</dbReference>
<dbReference type="PANTHER" id="PTHR24379:SF121">
    <property type="entry name" value="C2H2-TYPE DOMAIN-CONTAINING PROTEIN"/>
    <property type="match status" value="1"/>
</dbReference>
<dbReference type="SUPFAM" id="SSF57667">
    <property type="entry name" value="beta-beta-alpha zinc fingers"/>
    <property type="match status" value="2"/>
</dbReference>
<dbReference type="SMART" id="SM00355">
    <property type="entry name" value="ZnF_C2H2"/>
    <property type="match status" value="18"/>
</dbReference>
<dbReference type="PROSITE" id="PS00028">
    <property type="entry name" value="ZINC_FINGER_C2H2_1"/>
    <property type="match status" value="6"/>
</dbReference>
<evidence type="ECO:0000313" key="7">
    <source>
        <dbReference type="EMBL" id="JAT39274.1"/>
    </source>
</evidence>
<proteinExistence type="predicted"/>
<dbReference type="PANTHER" id="PTHR24379">
    <property type="entry name" value="KRAB AND ZINC FINGER DOMAIN-CONTAINING"/>
    <property type="match status" value="1"/>
</dbReference>
<keyword evidence="1" id="KW-0479">Metal-binding</keyword>
<evidence type="ECO:0000256" key="2">
    <source>
        <dbReference type="ARBA" id="ARBA00022737"/>
    </source>
</evidence>